<evidence type="ECO:0000313" key="2">
    <source>
        <dbReference type="Proteomes" id="UP001317259"/>
    </source>
</evidence>
<evidence type="ECO:0000313" key="1">
    <source>
        <dbReference type="EMBL" id="MCK2214245.1"/>
    </source>
</evidence>
<keyword evidence="2" id="KW-1185">Reference proteome</keyword>
<dbReference type="CDD" id="cd00093">
    <property type="entry name" value="HTH_XRE"/>
    <property type="match status" value="1"/>
</dbReference>
<comment type="caution">
    <text evidence="1">The sequence shown here is derived from an EMBL/GenBank/DDBJ whole genome shotgun (WGS) entry which is preliminary data.</text>
</comment>
<dbReference type="InterPro" id="IPR010982">
    <property type="entry name" value="Lambda_DNA-bd_dom_sf"/>
</dbReference>
<gene>
    <name evidence="1" type="ORF">MF672_010650</name>
</gene>
<protein>
    <submittedName>
        <fullName evidence="1">Helix-turn-helix domain-containing protein</fullName>
    </submittedName>
</protein>
<dbReference type="InterPro" id="IPR001387">
    <property type="entry name" value="Cro/C1-type_HTH"/>
</dbReference>
<dbReference type="Proteomes" id="UP001317259">
    <property type="component" value="Unassembled WGS sequence"/>
</dbReference>
<name>A0ABT0FQG3_9ACTN</name>
<dbReference type="RefSeq" id="WP_242374617.1">
    <property type="nucleotide sequence ID" value="NZ_JAKRKC020000001.1"/>
</dbReference>
<reference evidence="1 2" key="1">
    <citation type="submission" date="2022-04" db="EMBL/GenBank/DDBJ databases">
        <title>Genome draft of Actinomadura sp. ATCC 31491.</title>
        <authorList>
            <person name="Shi X."/>
            <person name="Du Y."/>
        </authorList>
    </citation>
    <scope>NUCLEOTIDE SEQUENCE [LARGE SCALE GENOMIC DNA]</scope>
    <source>
        <strain evidence="1 2">ATCC 31491</strain>
    </source>
</reference>
<proteinExistence type="predicted"/>
<sequence length="188" mass="21177">MLVSVISANLCLYLTVSNWTAREHRLMAREVPAATREGALIRSARKSTPERLTIPQAAEKAGISAETWGHMERGHKPVGRGQPPAPYVAQADVVARAARVVGLTSDELRKVDRPDAAEALARMLRDPHDDEQLEVLKIETRRGRVWFEVRPDLEESRRELLRAWGEEMAETLYQQQLAADHQDKPADK</sequence>
<organism evidence="1 2">
    <name type="scientific">Actinomadura luzonensis</name>
    <dbReference type="NCBI Taxonomy" id="2805427"/>
    <lineage>
        <taxon>Bacteria</taxon>
        <taxon>Bacillati</taxon>
        <taxon>Actinomycetota</taxon>
        <taxon>Actinomycetes</taxon>
        <taxon>Streptosporangiales</taxon>
        <taxon>Thermomonosporaceae</taxon>
        <taxon>Actinomadura</taxon>
    </lineage>
</organism>
<dbReference type="Gene3D" id="1.10.260.40">
    <property type="entry name" value="lambda repressor-like DNA-binding domains"/>
    <property type="match status" value="1"/>
</dbReference>
<dbReference type="EMBL" id="JAKRKC020000001">
    <property type="protein sequence ID" value="MCK2214245.1"/>
    <property type="molecule type" value="Genomic_DNA"/>
</dbReference>
<accession>A0ABT0FQG3</accession>
<dbReference type="Pfam" id="PF13560">
    <property type="entry name" value="HTH_31"/>
    <property type="match status" value="1"/>
</dbReference>